<keyword evidence="2 6" id="KW-0698">rRNA processing</keyword>
<keyword evidence="6" id="KW-0963">Cytoplasm</keyword>
<gene>
    <name evidence="6 8" type="primary">rsmH</name>
    <name evidence="8" type="ORF">IAC44_01120</name>
</gene>
<evidence type="ECO:0000256" key="4">
    <source>
        <dbReference type="ARBA" id="ARBA00022679"/>
    </source>
</evidence>
<protein>
    <recommendedName>
        <fullName evidence="6">Ribosomal RNA small subunit methyltransferase H</fullName>
        <ecNumber evidence="6">2.1.1.199</ecNumber>
    </recommendedName>
    <alternativeName>
        <fullName evidence="6">16S rRNA m(4)C1402 methyltransferase</fullName>
    </alternativeName>
    <alternativeName>
        <fullName evidence="6">rRNA (cytosine-N(4)-)-methyltransferase RsmH</fullName>
    </alternativeName>
</protein>
<sequence>MNTTMSYHVPVLLNESVDALAIKPDGVYVDATFGGGGHSREILSRLGQGGRLFAFDQDSEVPAGEIDDPRFTFVGENFRYLSRYLRFYRVEAVDGILADLGVSSHQFDTAGRGFSIRYDGPLDMRMNPSGGLTAAQVVNEYEAEELADLFYRYGELRQGRALARQILKRRPIATTGELMAALEGFAAPGRENKFFAQVFQALRIAVNDELGALEDFLTQSGEVLREGGRLSVISYHSLEDRLVKNFIRSGRFSGEVEKDFYGNPLRPLQPVERKAIVPSEREMAENSRARSARLRVGEKVAGQHDKNGKR</sequence>
<dbReference type="Gene3D" id="1.10.150.170">
    <property type="entry name" value="Putative methyltransferase TM0872, insert domain"/>
    <property type="match status" value="1"/>
</dbReference>
<dbReference type="GO" id="GO:0005737">
    <property type="term" value="C:cytoplasm"/>
    <property type="evidence" value="ECO:0007669"/>
    <property type="project" value="UniProtKB-SubCell"/>
</dbReference>
<keyword evidence="5 6" id="KW-0949">S-adenosyl-L-methionine</keyword>
<dbReference type="AlphaFoldDB" id="A0A9D1H9E1"/>
<evidence type="ECO:0000256" key="2">
    <source>
        <dbReference type="ARBA" id="ARBA00022552"/>
    </source>
</evidence>
<comment type="similarity">
    <text evidence="1 6">Belongs to the methyltransferase superfamily. RsmH family.</text>
</comment>
<dbReference type="SUPFAM" id="SSF81799">
    <property type="entry name" value="Putative methyltransferase TM0872, insert domain"/>
    <property type="match status" value="1"/>
</dbReference>
<evidence type="ECO:0000313" key="8">
    <source>
        <dbReference type="EMBL" id="HIT97419.1"/>
    </source>
</evidence>
<dbReference type="GO" id="GO:0070475">
    <property type="term" value="P:rRNA base methylation"/>
    <property type="evidence" value="ECO:0007669"/>
    <property type="project" value="UniProtKB-UniRule"/>
</dbReference>
<feature type="binding site" evidence="6">
    <location>
        <position position="99"/>
    </location>
    <ligand>
        <name>S-adenosyl-L-methionine</name>
        <dbReference type="ChEBI" id="CHEBI:59789"/>
    </ligand>
</feature>
<dbReference type="Proteomes" id="UP000824161">
    <property type="component" value="Unassembled WGS sequence"/>
</dbReference>
<evidence type="ECO:0000256" key="6">
    <source>
        <dbReference type="HAMAP-Rule" id="MF_01007"/>
    </source>
</evidence>
<dbReference type="EMBL" id="DVLY01000024">
    <property type="protein sequence ID" value="HIT97419.1"/>
    <property type="molecule type" value="Genomic_DNA"/>
</dbReference>
<dbReference type="PANTHER" id="PTHR11265">
    <property type="entry name" value="S-ADENOSYL-METHYLTRANSFERASE MRAW"/>
    <property type="match status" value="1"/>
</dbReference>
<evidence type="ECO:0000256" key="5">
    <source>
        <dbReference type="ARBA" id="ARBA00022691"/>
    </source>
</evidence>
<dbReference type="PANTHER" id="PTHR11265:SF0">
    <property type="entry name" value="12S RRNA N4-METHYLCYTIDINE METHYLTRANSFERASE"/>
    <property type="match status" value="1"/>
</dbReference>
<feature type="binding site" evidence="6">
    <location>
        <position position="56"/>
    </location>
    <ligand>
        <name>S-adenosyl-L-methionine</name>
        <dbReference type="ChEBI" id="CHEBI:59789"/>
    </ligand>
</feature>
<evidence type="ECO:0000256" key="1">
    <source>
        <dbReference type="ARBA" id="ARBA00010396"/>
    </source>
</evidence>
<dbReference type="HAMAP" id="MF_01007">
    <property type="entry name" value="16SrRNA_methyltr_H"/>
    <property type="match status" value="1"/>
</dbReference>
<feature type="compositionally biased region" description="Basic and acidic residues" evidence="7">
    <location>
        <begin position="295"/>
        <end position="310"/>
    </location>
</feature>
<evidence type="ECO:0000256" key="3">
    <source>
        <dbReference type="ARBA" id="ARBA00022603"/>
    </source>
</evidence>
<feature type="binding site" evidence="6">
    <location>
        <begin position="36"/>
        <end position="38"/>
    </location>
    <ligand>
        <name>S-adenosyl-L-methionine</name>
        <dbReference type="ChEBI" id="CHEBI:59789"/>
    </ligand>
</feature>
<evidence type="ECO:0000313" key="9">
    <source>
        <dbReference type="Proteomes" id="UP000824161"/>
    </source>
</evidence>
<dbReference type="InterPro" id="IPR023397">
    <property type="entry name" value="SAM-dep_MeTrfase_MraW_recog"/>
</dbReference>
<dbReference type="Pfam" id="PF01795">
    <property type="entry name" value="Methyltransf_5"/>
    <property type="match status" value="1"/>
</dbReference>
<dbReference type="GO" id="GO:0071424">
    <property type="term" value="F:rRNA (cytosine-N4-)-methyltransferase activity"/>
    <property type="evidence" value="ECO:0007669"/>
    <property type="project" value="UniProtKB-UniRule"/>
</dbReference>
<proteinExistence type="inferred from homology"/>
<dbReference type="InterPro" id="IPR002903">
    <property type="entry name" value="RsmH"/>
</dbReference>
<feature type="binding site" evidence="6">
    <location>
        <position position="106"/>
    </location>
    <ligand>
        <name>S-adenosyl-L-methionine</name>
        <dbReference type="ChEBI" id="CHEBI:59789"/>
    </ligand>
</feature>
<reference evidence="8" key="2">
    <citation type="journal article" date="2021" name="PeerJ">
        <title>Extensive microbial diversity within the chicken gut microbiome revealed by metagenomics and culture.</title>
        <authorList>
            <person name="Gilroy R."/>
            <person name="Ravi A."/>
            <person name="Getino M."/>
            <person name="Pursley I."/>
            <person name="Horton D.L."/>
            <person name="Alikhan N.F."/>
            <person name="Baker D."/>
            <person name="Gharbi K."/>
            <person name="Hall N."/>
            <person name="Watson M."/>
            <person name="Adriaenssens E.M."/>
            <person name="Foster-Nyarko E."/>
            <person name="Jarju S."/>
            <person name="Secka A."/>
            <person name="Antonio M."/>
            <person name="Oren A."/>
            <person name="Chaudhuri R.R."/>
            <person name="La Ragione R."/>
            <person name="Hildebrand F."/>
            <person name="Pallen M.J."/>
        </authorList>
    </citation>
    <scope>NUCLEOTIDE SEQUENCE</scope>
    <source>
        <strain evidence="8">1383</strain>
    </source>
</reference>
<keyword evidence="4 6" id="KW-0808">Transferase</keyword>
<reference evidence="8" key="1">
    <citation type="submission" date="2020-10" db="EMBL/GenBank/DDBJ databases">
        <authorList>
            <person name="Gilroy R."/>
        </authorList>
    </citation>
    <scope>NUCLEOTIDE SEQUENCE</scope>
    <source>
        <strain evidence="8">1383</strain>
    </source>
</reference>
<dbReference type="SUPFAM" id="SSF53335">
    <property type="entry name" value="S-adenosyl-L-methionine-dependent methyltransferases"/>
    <property type="match status" value="1"/>
</dbReference>
<comment type="caution">
    <text evidence="8">The sequence shown here is derived from an EMBL/GenBank/DDBJ whole genome shotgun (WGS) entry which is preliminary data.</text>
</comment>
<dbReference type="EC" id="2.1.1.199" evidence="6"/>
<comment type="function">
    <text evidence="6">Specifically methylates the N4 position of cytidine in position 1402 (C1402) of 16S rRNA.</text>
</comment>
<dbReference type="InterPro" id="IPR029063">
    <property type="entry name" value="SAM-dependent_MTases_sf"/>
</dbReference>
<dbReference type="Gene3D" id="3.40.50.150">
    <property type="entry name" value="Vaccinia Virus protein VP39"/>
    <property type="match status" value="1"/>
</dbReference>
<evidence type="ECO:0000256" key="7">
    <source>
        <dbReference type="SAM" id="MobiDB-lite"/>
    </source>
</evidence>
<feature type="region of interest" description="Disordered" evidence="7">
    <location>
        <begin position="280"/>
        <end position="310"/>
    </location>
</feature>
<dbReference type="PIRSF" id="PIRSF004486">
    <property type="entry name" value="MraW"/>
    <property type="match status" value="1"/>
</dbReference>
<organism evidence="8 9">
    <name type="scientific">Candidatus Merdimorpha stercoravium</name>
    <dbReference type="NCBI Taxonomy" id="2840863"/>
    <lineage>
        <taxon>Bacteria</taxon>
        <taxon>Pseudomonadati</taxon>
        <taxon>Bacteroidota</taxon>
        <taxon>Flavobacteriia</taxon>
        <taxon>Flavobacteriales</taxon>
        <taxon>Candidatus Merdimorpha</taxon>
    </lineage>
</organism>
<comment type="subcellular location">
    <subcellularLocation>
        <location evidence="6">Cytoplasm</location>
    </subcellularLocation>
</comment>
<name>A0A9D1H9E1_9FLAO</name>
<comment type="catalytic activity">
    <reaction evidence="6">
        <text>cytidine(1402) in 16S rRNA + S-adenosyl-L-methionine = N(4)-methylcytidine(1402) in 16S rRNA + S-adenosyl-L-homocysteine + H(+)</text>
        <dbReference type="Rhea" id="RHEA:42928"/>
        <dbReference type="Rhea" id="RHEA-COMP:10286"/>
        <dbReference type="Rhea" id="RHEA-COMP:10287"/>
        <dbReference type="ChEBI" id="CHEBI:15378"/>
        <dbReference type="ChEBI" id="CHEBI:57856"/>
        <dbReference type="ChEBI" id="CHEBI:59789"/>
        <dbReference type="ChEBI" id="CHEBI:74506"/>
        <dbReference type="ChEBI" id="CHEBI:82748"/>
        <dbReference type="EC" id="2.1.1.199"/>
    </reaction>
</comment>
<feature type="binding site" evidence="6">
    <location>
        <position position="78"/>
    </location>
    <ligand>
        <name>S-adenosyl-L-methionine</name>
        <dbReference type="ChEBI" id="CHEBI:59789"/>
    </ligand>
</feature>
<keyword evidence="3 6" id="KW-0489">Methyltransferase</keyword>
<accession>A0A9D1H9E1</accession>
<dbReference type="NCBIfam" id="TIGR00006">
    <property type="entry name" value="16S rRNA (cytosine(1402)-N(4))-methyltransferase RsmH"/>
    <property type="match status" value="1"/>
</dbReference>